<dbReference type="EMBL" id="JACJTA010000187">
    <property type="protein sequence ID" value="MBD2609653.1"/>
    <property type="molecule type" value="Genomic_DNA"/>
</dbReference>
<evidence type="ECO:0000259" key="1">
    <source>
        <dbReference type="Pfam" id="PF13538"/>
    </source>
</evidence>
<keyword evidence="3" id="KW-1185">Reference proteome</keyword>
<dbReference type="InterPro" id="IPR027785">
    <property type="entry name" value="UvrD-like_helicase_C"/>
</dbReference>
<dbReference type="SUPFAM" id="SSF52540">
    <property type="entry name" value="P-loop containing nucleoside triphosphate hydrolases"/>
    <property type="match status" value="1"/>
</dbReference>
<evidence type="ECO:0000313" key="3">
    <source>
        <dbReference type="Proteomes" id="UP000660380"/>
    </source>
</evidence>
<dbReference type="Pfam" id="PF13538">
    <property type="entry name" value="UvrD_C_2"/>
    <property type="match status" value="1"/>
</dbReference>
<evidence type="ECO:0000313" key="2">
    <source>
        <dbReference type="EMBL" id="MBD2609653.1"/>
    </source>
</evidence>
<proteinExistence type="predicted"/>
<reference evidence="2 3" key="1">
    <citation type="journal article" date="2020" name="ISME J.">
        <title>Comparative genomics reveals insights into cyanobacterial evolution and habitat adaptation.</title>
        <authorList>
            <person name="Chen M.Y."/>
            <person name="Teng W.K."/>
            <person name="Zhao L."/>
            <person name="Hu C.X."/>
            <person name="Zhou Y.K."/>
            <person name="Han B.P."/>
            <person name="Song L.R."/>
            <person name="Shu W.S."/>
        </authorList>
    </citation>
    <scope>NUCLEOTIDE SEQUENCE [LARGE SCALE GENOMIC DNA]</scope>
    <source>
        <strain evidence="2 3">FACHB-248</strain>
    </source>
</reference>
<sequence length="58" mass="6587">MMLSRNLLYTGLTRAKKLAIVVGSQKAIGMAVRSVNQKERYTQLQQRLMQVGLQQSCF</sequence>
<keyword evidence="2" id="KW-0067">ATP-binding</keyword>
<feature type="domain" description="UvrD-like helicase C-terminal" evidence="1">
    <location>
        <begin position="1"/>
        <end position="22"/>
    </location>
</feature>
<dbReference type="InterPro" id="IPR027417">
    <property type="entry name" value="P-loop_NTPase"/>
</dbReference>
<keyword evidence="2" id="KW-0547">Nucleotide-binding</keyword>
<name>A0ABR8H2H8_9CYAN</name>
<gene>
    <name evidence="2" type="ORF">H6G81_35505</name>
</gene>
<dbReference type="Gene3D" id="3.40.50.300">
    <property type="entry name" value="P-loop containing nucleotide triphosphate hydrolases"/>
    <property type="match status" value="1"/>
</dbReference>
<accession>A0ABR8H2H8</accession>
<organism evidence="2 3">
    <name type="scientific">Scytonema hofmannii FACHB-248</name>
    <dbReference type="NCBI Taxonomy" id="1842502"/>
    <lineage>
        <taxon>Bacteria</taxon>
        <taxon>Bacillati</taxon>
        <taxon>Cyanobacteriota</taxon>
        <taxon>Cyanophyceae</taxon>
        <taxon>Nostocales</taxon>
        <taxon>Scytonemataceae</taxon>
        <taxon>Scytonema</taxon>
    </lineage>
</organism>
<protein>
    <submittedName>
        <fullName evidence="2">ATP-binding domain-containing protein</fullName>
    </submittedName>
</protein>
<comment type="caution">
    <text evidence="2">The sequence shown here is derived from an EMBL/GenBank/DDBJ whole genome shotgun (WGS) entry which is preliminary data.</text>
</comment>
<dbReference type="GO" id="GO:0005524">
    <property type="term" value="F:ATP binding"/>
    <property type="evidence" value="ECO:0007669"/>
    <property type="project" value="UniProtKB-KW"/>
</dbReference>
<dbReference type="Proteomes" id="UP000660380">
    <property type="component" value="Unassembled WGS sequence"/>
</dbReference>